<evidence type="ECO:0000256" key="2">
    <source>
        <dbReference type="RuleBase" id="RU003875"/>
    </source>
</evidence>
<dbReference type="GO" id="GO:0016722">
    <property type="term" value="F:oxidoreductase activity, acting on metal ions"/>
    <property type="evidence" value="ECO:0007669"/>
    <property type="project" value="InterPro"/>
</dbReference>
<keyword evidence="6" id="KW-1185">Reference proteome</keyword>
<feature type="domain" description="Ferritin/DPS" evidence="3">
    <location>
        <begin position="12"/>
        <end position="143"/>
    </location>
</feature>
<dbReference type="EMBL" id="LKAJ02000001">
    <property type="protein sequence ID" value="MCS5712343.1"/>
    <property type="molecule type" value="Genomic_DNA"/>
</dbReference>
<dbReference type="InterPro" id="IPR008331">
    <property type="entry name" value="Ferritin_DPS_dom"/>
</dbReference>
<reference evidence="5" key="2">
    <citation type="journal article" date="2016" name="Genome Announc.">
        <title>Draft Genome Sequences of Two Novel Amoeba-Resistant Intranuclear Bacteria, 'Candidatus Berkiella cookevillensis' and 'Candidatus Berkiella aquae'.</title>
        <authorList>
            <person name="Mehari Y.T."/>
            <person name="Arivett B.A."/>
            <person name="Farone A.L."/>
            <person name="Gunderson J.H."/>
            <person name="Farone M.B."/>
        </authorList>
    </citation>
    <scope>NUCLEOTIDE SEQUENCE</scope>
    <source>
        <strain evidence="5">HT99</strain>
    </source>
</reference>
<dbReference type="GO" id="GO:0008199">
    <property type="term" value="F:ferric iron binding"/>
    <property type="evidence" value="ECO:0007669"/>
    <property type="project" value="InterPro"/>
</dbReference>
<gene>
    <name evidence="4" type="primary">mrgA_1</name>
    <name evidence="4" type="ORF">HT99x_00878</name>
    <name evidence="5" type="ORF">HT99x_012950</name>
</gene>
<dbReference type="Proteomes" id="UP000051497">
    <property type="component" value="Unassembled WGS sequence"/>
</dbReference>
<dbReference type="PANTHER" id="PTHR42932:SF3">
    <property type="entry name" value="DNA PROTECTION DURING STARVATION PROTEIN"/>
    <property type="match status" value="1"/>
</dbReference>
<dbReference type="InterPro" id="IPR023188">
    <property type="entry name" value="DPS_DNA-bd_CS"/>
</dbReference>
<comment type="caution">
    <text evidence="4">The sequence shown here is derived from an EMBL/GenBank/DDBJ whole genome shotgun (WGS) entry which is preliminary data.</text>
</comment>
<dbReference type="PANTHER" id="PTHR42932">
    <property type="entry name" value="GENERAL STRESS PROTEIN 20U"/>
    <property type="match status" value="1"/>
</dbReference>
<name>A0A0Q9Z095_9GAMM</name>
<dbReference type="Pfam" id="PF00210">
    <property type="entry name" value="Ferritin"/>
    <property type="match status" value="1"/>
</dbReference>
<dbReference type="PATRIC" id="fig|1590043.3.peg.882"/>
<reference evidence="4" key="1">
    <citation type="submission" date="2015-09" db="EMBL/GenBank/DDBJ databases">
        <title>Draft Genome Sequences of Two Novel Amoeba-resistant Intranuclear Bacteria, Candidatus Berkiella cookevillensis and Candidatus Berkiella aquae.</title>
        <authorList>
            <person name="Mehari Y.T."/>
            <person name="Arivett B.A."/>
            <person name="Farone A.L."/>
            <person name="Gunderson J.H."/>
            <person name="Farone M.B."/>
        </authorList>
    </citation>
    <scope>NUCLEOTIDE SEQUENCE [LARGE SCALE GENOMIC DNA]</scope>
    <source>
        <strain evidence="4">HT99</strain>
    </source>
</reference>
<accession>A0A0Q9Z095</accession>
<keyword evidence="4" id="KW-0238">DNA-binding</keyword>
<dbReference type="PIRSF" id="PIRSF005900">
    <property type="entry name" value="Dps"/>
    <property type="match status" value="1"/>
</dbReference>
<evidence type="ECO:0000313" key="6">
    <source>
        <dbReference type="Proteomes" id="UP000051497"/>
    </source>
</evidence>
<evidence type="ECO:0000313" key="4">
    <source>
        <dbReference type="EMBL" id="KRG22455.1"/>
    </source>
</evidence>
<dbReference type="STRING" id="295108.HT99x_00878"/>
<dbReference type="CDD" id="cd01043">
    <property type="entry name" value="DPS"/>
    <property type="match status" value="1"/>
</dbReference>
<dbReference type="SUPFAM" id="SSF47240">
    <property type="entry name" value="Ferritin-like"/>
    <property type="match status" value="1"/>
</dbReference>
<dbReference type="Gene3D" id="1.20.1260.10">
    <property type="match status" value="1"/>
</dbReference>
<reference evidence="5" key="3">
    <citation type="submission" date="2021-06" db="EMBL/GenBank/DDBJ databases">
        <title>Genomic Description and Analysis of Intracellular Bacteria, Candidatus Berkiella cookevillensis and Candidatus Berkiella aquae.</title>
        <authorList>
            <person name="Kidane D.T."/>
            <person name="Mehari Y.T."/>
            <person name="Rice F.C."/>
            <person name="Arivett B.A."/>
            <person name="Farone A.L."/>
            <person name="Berk S.G."/>
            <person name="Farone M.B."/>
        </authorList>
    </citation>
    <scope>NUCLEOTIDE SEQUENCE</scope>
    <source>
        <strain evidence="5">HT99</strain>
    </source>
</reference>
<evidence type="ECO:0000259" key="3">
    <source>
        <dbReference type="Pfam" id="PF00210"/>
    </source>
</evidence>
<dbReference type="AlphaFoldDB" id="A0A0Q9Z095"/>
<dbReference type="GO" id="GO:0003677">
    <property type="term" value="F:DNA binding"/>
    <property type="evidence" value="ECO:0007669"/>
    <property type="project" value="UniProtKB-KW"/>
</dbReference>
<dbReference type="InterPro" id="IPR012347">
    <property type="entry name" value="Ferritin-like"/>
</dbReference>
<dbReference type="EMBL" id="LKAJ01000002">
    <property type="protein sequence ID" value="KRG22455.1"/>
    <property type="molecule type" value="Genomic_DNA"/>
</dbReference>
<dbReference type="PROSITE" id="PS00818">
    <property type="entry name" value="DPS_1"/>
    <property type="match status" value="1"/>
</dbReference>
<dbReference type="OrthoDB" id="9797687at2"/>
<organism evidence="4">
    <name type="scientific">Candidatus Berkiella aquae</name>
    <dbReference type="NCBI Taxonomy" id="295108"/>
    <lineage>
        <taxon>Bacteria</taxon>
        <taxon>Pseudomonadati</taxon>
        <taxon>Pseudomonadota</taxon>
        <taxon>Gammaproteobacteria</taxon>
        <taxon>Candidatus Berkiellales</taxon>
        <taxon>Candidatus Berkiellaceae</taxon>
        <taxon>Candidatus Berkiella</taxon>
    </lineage>
</organism>
<comment type="similarity">
    <text evidence="1 2">Belongs to the Dps family.</text>
</comment>
<evidence type="ECO:0000256" key="1">
    <source>
        <dbReference type="ARBA" id="ARBA00009497"/>
    </source>
</evidence>
<dbReference type="RefSeq" id="WP_075065503.1">
    <property type="nucleotide sequence ID" value="NZ_LKAJ02000001.1"/>
</dbReference>
<dbReference type="PRINTS" id="PR01346">
    <property type="entry name" value="HELNAPAPROT"/>
</dbReference>
<evidence type="ECO:0000313" key="5">
    <source>
        <dbReference type="EMBL" id="MCS5712343.1"/>
    </source>
</evidence>
<proteinExistence type="inferred from homology"/>
<dbReference type="InterPro" id="IPR009078">
    <property type="entry name" value="Ferritin-like_SF"/>
</dbReference>
<protein>
    <submittedName>
        <fullName evidence="5">DNA starvation/stationary phase protection protein</fullName>
    </submittedName>
    <submittedName>
        <fullName evidence="4">Metalloregulation DNA-binding stress protein</fullName>
    </submittedName>
</protein>
<sequence length="144" mass="16577">MGGATSGLKVFLANTYTLYLKTQNYHWNVIGPHFHSLHNLFEEQYKELANAVDEIAERIRALGDVTPGSLEEFSKLKTISEAKTRIDDISMIKDLIESHEIICKHVNLILRQAQDEQDDVTQDLLIGRLRVHEKTLWMLRAYVV</sequence>
<dbReference type="InterPro" id="IPR002177">
    <property type="entry name" value="DPS_DNA-bd"/>
</dbReference>